<proteinExistence type="inferred from homology"/>
<reference evidence="8" key="1">
    <citation type="journal article" date="2021" name="Nat. Commun.">
        <title>Genetic determinants of endophytism in the Arabidopsis root mycobiome.</title>
        <authorList>
            <person name="Mesny F."/>
            <person name="Miyauchi S."/>
            <person name="Thiergart T."/>
            <person name="Pickel B."/>
            <person name="Atanasova L."/>
            <person name="Karlsson M."/>
            <person name="Huettel B."/>
            <person name="Barry K.W."/>
            <person name="Haridas S."/>
            <person name="Chen C."/>
            <person name="Bauer D."/>
            <person name="Andreopoulos W."/>
            <person name="Pangilinan J."/>
            <person name="LaButti K."/>
            <person name="Riley R."/>
            <person name="Lipzen A."/>
            <person name="Clum A."/>
            <person name="Drula E."/>
            <person name="Henrissat B."/>
            <person name="Kohler A."/>
            <person name="Grigoriev I.V."/>
            <person name="Martin F.M."/>
            <person name="Hacquard S."/>
        </authorList>
    </citation>
    <scope>NUCLEOTIDE SEQUENCE</scope>
    <source>
        <strain evidence="8">MPI-CAGE-AT-0016</strain>
    </source>
</reference>
<dbReference type="InterPro" id="IPR051214">
    <property type="entry name" value="GH32_Enzymes"/>
</dbReference>
<accession>A0A8K0TEN9</accession>
<dbReference type="SUPFAM" id="SSF75005">
    <property type="entry name" value="Arabinanase/levansucrase/invertase"/>
    <property type="match status" value="1"/>
</dbReference>
<dbReference type="PANTHER" id="PTHR43101:SF1">
    <property type="entry name" value="BETA-FRUCTOSIDASE"/>
    <property type="match status" value="1"/>
</dbReference>
<keyword evidence="3 5" id="KW-0378">Hydrolase</keyword>
<dbReference type="SUPFAM" id="SSF49899">
    <property type="entry name" value="Concanavalin A-like lectins/glucanases"/>
    <property type="match status" value="1"/>
</dbReference>
<sequence>MAVTASNVLAGPFLDDRAAGGKSKPINLSFETGDLRGWEVIDGDAFGNKSVVDWEGDRFNPDGKYYIRGWENAGEQAVGRLRSGRFRAEKHLSFLISGGYDPENLFAALVRASDDTILLKQTGFDHVSFVRIVWDTSAWFGEQVYVMLHDSSTAAGWAHISFDDLRIGPDALRQGPGLTFNVIGQANQPEAGSDDACWLYAQDPLRPQYHYTPYQGWINDPAGLVQWKGKHHLFSQYHPYSPFWGPMHWAHAESTDAVHWRELPVALTPKKASKAGDVSGRFTGSAMVHDDELHLVFTEFTDPAVWPNATSETIDVASSKDGVHFELYPNNPVVDGPPKGEAAFFRDPKVFYNPTDDSWKLVAGATNEKVGQVRLLHSEDGSPFNWSHAGVMYEGDDRVSPLWECPNFFPLEDKWVLFYGASARGWYEIGSYNGSIFTSEKRGLLEAGPASYAMQWYKDEAGRNLAITWMANWDMHKLPSRANGWAGQQSITRELFLREDGGLGHRPIAELDSLASGRVKKHGAFKVKQKARTLGSSNTARVKLSFDLKATDAAELTVSVFESAAEATLLTYNVASRTLKLDTTRGGYADSGTWEAVVNGEGAEKLDLDIFLDRSVLEVFVGDGTLFSAVVFPRYKESTGISVKGSGKGSVAVKAASVTPLGSSWC</sequence>
<evidence type="ECO:0000256" key="3">
    <source>
        <dbReference type="ARBA" id="ARBA00022801"/>
    </source>
</evidence>
<evidence type="ECO:0000256" key="2">
    <source>
        <dbReference type="ARBA" id="ARBA00012758"/>
    </source>
</evidence>
<dbReference type="CDD" id="cd08996">
    <property type="entry name" value="GH32_FFase"/>
    <property type="match status" value="1"/>
</dbReference>
<evidence type="ECO:0000259" key="7">
    <source>
        <dbReference type="Pfam" id="PF08244"/>
    </source>
</evidence>
<feature type="domain" description="Glycosyl hydrolase family 32 C-terminal" evidence="7">
    <location>
        <begin position="511"/>
        <end position="657"/>
    </location>
</feature>
<dbReference type="OrthoDB" id="202537at2759"/>
<keyword evidence="9" id="KW-1185">Reference proteome</keyword>
<evidence type="ECO:0000256" key="5">
    <source>
        <dbReference type="RuleBase" id="RU362110"/>
    </source>
</evidence>
<evidence type="ECO:0000256" key="1">
    <source>
        <dbReference type="ARBA" id="ARBA00009902"/>
    </source>
</evidence>
<gene>
    <name evidence="8" type="ORF">B0T11DRAFT_224440</name>
</gene>
<comment type="caution">
    <text evidence="8">The sequence shown here is derived from an EMBL/GenBank/DDBJ whole genome shotgun (WGS) entry which is preliminary data.</text>
</comment>
<evidence type="ECO:0000313" key="9">
    <source>
        <dbReference type="Proteomes" id="UP000813385"/>
    </source>
</evidence>
<dbReference type="SMART" id="SM00640">
    <property type="entry name" value="Glyco_32"/>
    <property type="match status" value="1"/>
</dbReference>
<dbReference type="InterPro" id="IPR013320">
    <property type="entry name" value="ConA-like_dom_sf"/>
</dbReference>
<dbReference type="Pfam" id="PF00251">
    <property type="entry name" value="Glyco_hydro_32N"/>
    <property type="match status" value="1"/>
</dbReference>
<protein>
    <recommendedName>
        <fullName evidence="2">beta-fructofuranosidase</fullName>
        <ecNumber evidence="2">3.2.1.26</ecNumber>
    </recommendedName>
</protein>
<dbReference type="Gene3D" id="2.115.10.20">
    <property type="entry name" value="Glycosyl hydrolase domain, family 43"/>
    <property type="match status" value="1"/>
</dbReference>
<dbReference type="InterPro" id="IPR013148">
    <property type="entry name" value="Glyco_hydro_32_N"/>
</dbReference>
<name>A0A8K0TEN9_9PEZI</name>
<evidence type="ECO:0000313" key="8">
    <source>
        <dbReference type="EMBL" id="KAH7363199.1"/>
    </source>
</evidence>
<dbReference type="GO" id="GO:0005975">
    <property type="term" value="P:carbohydrate metabolic process"/>
    <property type="evidence" value="ECO:0007669"/>
    <property type="project" value="InterPro"/>
</dbReference>
<dbReference type="EMBL" id="JAGPXD010000003">
    <property type="protein sequence ID" value="KAH7363199.1"/>
    <property type="molecule type" value="Genomic_DNA"/>
</dbReference>
<comment type="similarity">
    <text evidence="1 5">Belongs to the glycosyl hydrolase 32 family.</text>
</comment>
<keyword evidence="4 5" id="KW-0326">Glycosidase</keyword>
<evidence type="ECO:0000256" key="4">
    <source>
        <dbReference type="ARBA" id="ARBA00023295"/>
    </source>
</evidence>
<dbReference type="GO" id="GO:0004564">
    <property type="term" value="F:beta-fructofuranosidase activity"/>
    <property type="evidence" value="ECO:0007669"/>
    <property type="project" value="UniProtKB-EC"/>
</dbReference>
<dbReference type="EC" id="3.2.1.26" evidence="2"/>
<dbReference type="AlphaFoldDB" id="A0A8K0TEN9"/>
<feature type="domain" description="Glycosyl hydrolase family 32 N-terminal" evidence="6">
    <location>
        <begin position="210"/>
        <end position="500"/>
    </location>
</feature>
<dbReference type="PANTHER" id="PTHR43101">
    <property type="entry name" value="BETA-FRUCTOSIDASE"/>
    <property type="match status" value="1"/>
</dbReference>
<dbReference type="InterPro" id="IPR023296">
    <property type="entry name" value="Glyco_hydro_beta-prop_sf"/>
</dbReference>
<dbReference type="Gene3D" id="2.60.120.560">
    <property type="entry name" value="Exo-inulinase, domain 1"/>
    <property type="match status" value="1"/>
</dbReference>
<dbReference type="InterPro" id="IPR001362">
    <property type="entry name" value="Glyco_hydro_32"/>
</dbReference>
<dbReference type="Pfam" id="PF08244">
    <property type="entry name" value="Glyco_hydro_32C"/>
    <property type="match status" value="1"/>
</dbReference>
<dbReference type="InterPro" id="IPR013189">
    <property type="entry name" value="Glyco_hydro_32_C"/>
</dbReference>
<organism evidence="8 9">
    <name type="scientific">Plectosphaerella cucumerina</name>
    <dbReference type="NCBI Taxonomy" id="40658"/>
    <lineage>
        <taxon>Eukaryota</taxon>
        <taxon>Fungi</taxon>
        <taxon>Dikarya</taxon>
        <taxon>Ascomycota</taxon>
        <taxon>Pezizomycotina</taxon>
        <taxon>Sordariomycetes</taxon>
        <taxon>Hypocreomycetidae</taxon>
        <taxon>Glomerellales</taxon>
        <taxon>Plectosphaerellaceae</taxon>
        <taxon>Plectosphaerella</taxon>
    </lineage>
</organism>
<dbReference type="Proteomes" id="UP000813385">
    <property type="component" value="Unassembled WGS sequence"/>
</dbReference>
<evidence type="ECO:0000259" key="6">
    <source>
        <dbReference type="Pfam" id="PF00251"/>
    </source>
</evidence>